<dbReference type="HOGENOM" id="CLU_2278183_0_0_1"/>
<dbReference type="EMBL" id="AWSO01002514">
    <property type="protein sequence ID" value="ESK81368.1"/>
    <property type="molecule type" value="Genomic_DNA"/>
</dbReference>
<gene>
    <name evidence="1" type="ORF">Moror_3732</name>
</gene>
<comment type="caution">
    <text evidence="1">The sequence shown here is derived from an EMBL/GenBank/DDBJ whole genome shotgun (WGS) entry which is preliminary data.</text>
</comment>
<sequence>MLNLRPYMLLFSLLEIIHRLLPRHSIVLNTSTGLKLLKRSCDAWLALRHMSLCHVLRVKSPLAPNGFSTSNGIPGVDFWNTYAPVAHIESIHTISGLAATLN</sequence>
<organism evidence="1 2">
    <name type="scientific">Moniliophthora roreri (strain MCA 2997)</name>
    <name type="common">Cocoa frosty pod rot fungus</name>
    <name type="synonym">Crinipellis roreri</name>
    <dbReference type="NCBI Taxonomy" id="1381753"/>
    <lineage>
        <taxon>Eukaryota</taxon>
        <taxon>Fungi</taxon>
        <taxon>Dikarya</taxon>
        <taxon>Basidiomycota</taxon>
        <taxon>Agaricomycotina</taxon>
        <taxon>Agaricomycetes</taxon>
        <taxon>Agaricomycetidae</taxon>
        <taxon>Agaricales</taxon>
        <taxon>Marasmiineae</taxon>
        <taxon>Marasmiaceae</taxon>
        <taxon>Moniliophthora</taxon>
    </lineage>
</organism>
<dbReference type="AlphaFoldDB" id="V2W3I4"/>
<accession>V2W3I4</accession>
<proteinExistence type="predicted"/>
<reference evidence="1 2" key="1">
    <citation type="journal article" date="2014" name="BMC Genomics">
        <title>Genome and secretome analysis of the hemibiotrophic fungal pathogen, Moniliophthora roreri, which causes frosty pod rot disease of cacao: mechanisms of the biotrophic and necrotrophic phases.</title>
        <authorList>
            <person name="Meinhardt L.W."/>
            <person name="Costa G.G.L."/>
            <person name="Thomazella D.P.T."/>
            <person name="Teixeira P.J.P.L."/>
            <person name="Carazzolle M.F."/>
            <person name="Schuster S.C."/>
            <person name="Carlson J.E."/>
            <person name="Guiltinan M.J."/>
            <person name="Mieczkowski P."/>
            <person name="Farmer A."/>
            <person name="Ramaraj T."/>
            <person name="Crozier J."/>
            <person name="Davis R.E."/>
            <person name="Shao J."/>
            <person name="Melnick R.L."/>
            <person name="Pereira G.A.G."/>
            <person name="Bailey B.A."/>
        </authorList>
    </citation>
    <scope>NUCLEOTIDE SEQUENCE [LARGE SCALE GENOMIC DNA]</scope>
    <source>
        <strain evidence="1 2">MCA 2997</strain>
    </source>
</reference>
<keyword evidence="2" id="KW-1185">Reference proteome</keyword>
<dbReference type="OrthoDB" id="3054497at2759"/>
<dbReference type="Proteomes" id="UP000017559">
    <property type="component" value="Unassembled WGS sequence"/>
</dbReference>
<evidence type="ECO:0000313" key="2">
    <source>
        <dbReference type="Proteomes" id="UP000017559"/>
    </source>
</evidence>
<name>V2W3I4_MONRO</name>
<protein>
    <submittedName>
        <fullName evidence="1">Uncharacterized protein</fullName>
    </submittedName>
</protein>
<dbReference type="KEGG" id="mrr:Moror_3732"/>
<evidence type="ECO:0000313" key="1">
    <source>
        <dbReference type="EMBL" id="ESK81368.1"/>
    </source>
</evidence>